<accession>A0A2A5QQ67</accession>
<protein>
    <submittedName>
        <fullName evidence="1">Uncharacterized protein</fullName>
    </submittedName>
</protein>
<proteinExistence type="predicted"/>
<evidence type="ECO:0000313" key="1">
    <source>
        <dbReference type="EMBL" id="PCR88977.1"/>
    </source>
</evidence>
<gene>
    <name evidence="1" type="ORF">CP557_21140</name>
</gene>
<comment type="caution">
    <text evidence="1">The sequence shown here is derived from an EMBL/GenBank/DDBJ whole genome shotgun (WGS) entry which is preliminary data.</text>
</comment>
<evidence type="ECO:0000313" key="2">
    <source>
        <dbReference type="Proteomes" id="UP000219689"/>
    </source>
</evidence>
<dbReference type="Proteomes" id="UP000219689">
    <property type="component" value="Unassembled WGS sequence"/>
</dbReference>
<name>A0A2A5QQ67_9EURY</name>
<dbReference type="AlphaFoldDB" id="A0A2A5QQ67"/>
<keyword evidence="2" id="KW-1185">Reference proteome</keyword>
<dbReference type="EMBL" id="NXNI01000002">
    <property type="protein sequence ID" value="PCR88977.1"/>
    <property type="molecule type" value="Genomic_DNA"/>
</dbReference>
<organism evidence="1 2">
    <name type="scientific">Natrinema ejinorense</name>
    <dbReference type="NCBI Taxonomy" id="373386"/>
    <lineage>
        <taxon>Archaea</taxon>
        <taxon>Methanobacteriati</taxon>
        <taxon>Methanobacteriota</taxon>
        <taxon>Stenosarchaea group</taxon>
        <taxon>Halobacteria</taxon>
        <taxon>Halobacteriales</taxon>
        <taxon>Natrialbaceae</taxon>
        <taxon>Natrinema</taxon>
    </lineage>
</organism>
<sequence>MSATVYLCRTDSVLRQTIEFESAVCRAFYRLHDADDEKLEQPLESLNVHAMAYTPEPRDSLLS</sequence>
<reference evidence="1 2" key="1">
    <citation type="submission" date="2017-09" db="EMBL/GenBank/DDBJ databases">
        <title>Genome sequences of Natrinema ejinorence JCM 13890T.</title>
        <authorList>
            <person name="Roh S.W."/>
            <person name="Kim Y.B."/>
            <person name="Kim J.Y."/>
        </authorList>
    </citation>
    <scope>NUCLEOTIDE SEQUENCE [LARGE SCALE GENOMIC DNA]</scope>
    <source>
        <strain evidence="1 2">JCM 13890</strain>
    </source>
</reference>